<dbReference type="Proteomes" id="UP000306147">
    <property type="component" value="Unassembled WGS sequence"/>
</dbReference>
<evidence type="ECO:0000256" key="2">
    <source>
        <dbReference type="ARBA" id="ARBA00022980"/>
    </source>
</evidence>
<evidence type="ECO:0000256" key="1">
    <source>
        <dbReference type="ARBA" id="ARBA00007197"/>
    </source>
</evidence>
<dbReference type="GO" id="GO:0006412">
    <property type="term" value="P:translation"/>
    <property type="evidence" value="ECO:0007669"/>
    <property type="project" value="UniProtKB-UniRule"/>
</dbReference>
<dbReference type="PANTHER" id="PTHR45987:SF4">
    <property type="entry name" value="LARGE RIBOSOMAL SUBUNIT PROTEIN BL12M"/>
    <property type="match status" value="1"/>
</dbReference>
<dbReference type="SUPFAM" id="SSF48300">
    <property type="entry name" value="Ribosomal protein L7/12, oligomerisation (N-terminal) domain"/>
    <property type="match status" value="1"/>
</dbReference>
<comment type="caution">
    <text evidence="7">The sequence shown here is derived from an EMBL/GenBank/DDBJ whole genome shotgun (WGS) entry which is preliminary data.</text>
</comment>
<dbReference type="GO" id="GO:0022625">
    <property type="term" value="C:cytosolic large ribosomal subunit"/>
    <property type="evidence" value="ECO:0007669"/>
    <property type="project" value="TreeGrafter"/>
</dbReference>
<keyword evidence="3 4" id="KW-0687">Ribonucleoprotein</keyword>
<dbReference type="NCBIfam" id="TIGR00855">
    <property type="entry name" value="L12"/>
    <property type="match status" value="1"/>
</dbReference>
<dbReference type="CDD" id="cd00387">
    <property type="entry name" value="Ribosomal_L7_L12"/>
    <property type="match status" value="1"/>
</dbReference>
<dbReference type="GO" id="GO:0003729">
    <property type="term" value="F:mRNA binding"/>
    <property type="evidence" value="ECO:0007669"/>
    <property type="project" value="TreeGrafter"/>
</dbReference>
<evidence type="ECO:0000313" key="7">
    <source>
        <dbReference type="EMBL" id="TGX54291.1"/>
    </source>
</evidence>
<dbReference type="InterPro" id="IPR036235">
    <property type="entry name" value="Ribosomal_bL12_oligo_N_sf"/>
</dbReference>
<dbReference type="SUPFAM" id="SSF54736">
    <property type="entry name" value="ClpS-like"/>
    <property type="match status" value="1"/>
</dbReference>
<reference evidence="7 8" key="1">
    <citation type="submission" date="2019-04" db="EMBL/GenBank/DDBJ databases">
        <title>Sphingomonas psychrotolerans sp. nov., isolated from soil in the Tianshan Mountains, Xinjiang, China.</title>
        <authorList>
            <person name="Luo Y."/>
            <person name="Sheng H."/>
        </authorList>
    </citation>
    <scope>NUCLEOTIDE SEQUENCE [LARGE SCALE GENOMIC DNA]</scope>
    <source>
        <strain evidence="7 8">ZFGT-11</strain>
    </source>
</reference>
<keyword evidence="2 4" id="KW-0689">Ribosomal protein</keyword>
<evidence type="ECO:0000259" key="6">
    <source>
        <dbReference type="Pfam" id="PF16320"/>
    </source>
</evidence>
<dbReference type="PANTHER" id="PTHR45987">
    <property type="entry name" value="39S RIBOSOMAL PROTEIN L12"/>
    <property type="match status" value="1"/>
</dbReference>
<dbReference type="OrthoDB" id="9811748at2"/>
<comment type="function">
    <text evidence="4">Forms part of the ribosomal stalk which helps the ribosome interact with GTP-bound translation factors. Is thus essential for accurate translation.</text>
</comment>
<gene>
    <name evidence="4" type="primary">rplL</name>
    <name evidence="7" type="ORF">E5A73_09300</name>
</gene>
<comment type="subunit">
    <text evidence="4">Homodimer. Part of the ribosomal stalk of the 50S ribosomal subunit. Forms a multimeric L10(L12)X complex, where L10 forms an elongated spine to which 2 to 4 L12 dimers bind in a sequential fashion. Binds GTP-bound translation factors.</text>
</comment>
<feature type="domain" description="Large ribosomal subunit protein bL12 oligomerization" evidence="6">
    <location>
        <begin position="5"/>
        <end position="50"/>
    </location>
</feature>
<dbReference type="RefSeq" id="WP_135963529.1">
    <property type="nucleotide sequence ID" value="NZ_SRXT01000003.1"/>
</dbReference>
<dbReference type="InterPro" id="IPR008932">
    <property type="entry name" value="Ribosomal_bL12_oligo"/>
</dbReference>
<dbReference type="Pfam" id="PF00542">
    <property type="entry name" value="Ribosomal_L12"/>
    <property type="match status" value="1"/>
</dbReference>
<dbReference type="AlphaFoldDB" id="A0A4S1XDY0"/>
<dbReference type="HAMAP" id="MF_00368">
    <property type="entry name" value="Ribosomal_bL12"/>
    <property type="match status" value="1"/>
</dbReference>
<evidence type="ECO:0000313" key="8">
    <source>
        <dbReference type="Proteomes" id="UP000306147"/>
    </source>
</evidence>
<evidence type="ECO:0000259" key="5">
    <source>
        <dbReference type="Pfam" id="PF00542"/>
    </source>
</evidence>
<evidence type="ECO:0000256" key="4">
    <source>
        <dbReference type="HAMAP-Rule" id="MF_00368"/>
    </source>
</evidence>
<dbReference type="InterPro" id="IPR000206">
    <property type="entry name" value="Ribosomal_bL12"/>
</dbReference>
<comment type="similarity">
    <text evidence="1 4">Belongs to the bacterial ribosomal protein bL12 family.</text>
</comment>
<feature type="domain" description="Large ribosomal subunit protein bL12 C-terminal" evidence="5">
    <location>
        <begin position="59"/>
        <end position="125"/>
    </location>
</feature>
<proteinExistence type="inferred from homology"/>
<keyword evidence="8" id="KW-1185">Reference proteome</keyword>
<sequence>MADLNALVDQLSELTVLEAAELSKLLEEKWGVSAAAAVAAPAAGGAGAAAPAAEEQTEFDVILTGDGGKKINVIKEVRALTGLGLTEAKTLVESAPKAIKEGVNKEEAEKIKKQVEEAGGTVEIK</sequence>
<dbReference type="Gene3D" id="3.30.1390.10">
    <property type="match status" value="1"/>
</dbReference>
<accession>A0A4S1XDY0</accession>
<dbReference type="InterPro" id="IPR013823">
    <property type="entry name" value="Ribosomal_bL12_C"/>
</dbReference>
<organism evidence="7 8">
    <name type="scientific">Sphingomonas gei</name>
    <dbReference type="NCBI Taxonomy" id="1395960"/>
    <lineage>
        <taxon>Bacteria</taxon>
        <taxon>Pseudomonadati</taxon>
        <taxon>Pseudomonadota</taxon>
        <taxon>Alphaproteobacteria</taxon>
        <taxon>Sphingomonadales</taxon>
        <taxon>Sphingomonadaceae</taxon>
        <taxon>Sphingomonas</taxon>
    </lineage>
</organism>
<evidence type="ECO:0000256" key="3">
    <source>
        <dbReference type="ARBA" id="ARBA00023274"/>
    </source>
</evidence>
<dbReference type="EMBL" id="SRXT01000003">
    <property type="protein sequence ID" value="TGX54291.1"/>
    <property type="molecule type" value="Genomic_DNA"/>
</dbReference>
<dbReference type="InterPro" id="IPR014719">
    <property type="entry name" value="Ribosomal_bL12_C/ClpS-like"/>
</dbReference>
<name>A0A4S1XDY0_9SPHN</name>
<dbReference type="Gene3D" id="1.20.5.710">
    <property type="entry name" value="Single helix bin"/>
    <property type="match status" value="1"/>
</dbReference>
<dbReference type="Pfam" id="PF16320">
    <property type="entry name" value="Ribosomal_L12_N"/>
    <property type="match status" value="1"/>
</dbReference>
<dbReference type="GO" id="GO:0003735">
    <property type="term" value="F:structural constituent of ribosome"/>
    <property type="evidence" value="ECO:0007669"/>
    <property type="project" value="InterPro"/>
</dbReference>
<dbReference type="FunFam" id="3.30.1390.10:FF:000001">
    <property type="entry name" value="50S ribosomal protein L7/L12"/>
    <property type="match status" value="1"/>
</dbReference>
<protein>
    <recommendedName>
        <fullName evidence="4">Large ribosomal subunit protein bL12</fullName>
    </recommendedName>
</protein>